<dbReference type="AlphaFoldDB" id="A0A917XVU9"/>
<keyword evidence="3 8" id="KW-0813">Transport</keyword>
<evidence type="ECO:0000256" key="9">
    <source>
        <dbReference type="SAM" id="Phobius"/>
    </source>
</evidence>
<keyword evidence="7 8" id="KW-0472">Membrane</keyword>
<evidence type="ECO:0000256" key="6">
    <source>
        <dbReference type="ARBA" id="ARBA00022989"/>
    </source>
</evidence>
<evidence type="ECO:0000313" key="11">
    <source>
        <dbReference type="Proteomes" id="UP000624041"/>
    </source>
</evidence>
<comment type="subcellular location">
    <subcellularLocation>
        <location evidence="1 8">Cell membrane</location>
        <topology evidence="1 8">Multi-pass membrane protein</topology>
    </subcellularLocation>
</comment>
<dbReference type="Pfam" id="PF04066">
    <property type="entry name" value="MrpF_PhaF"/>
    <property type="match status" value="1"/>
</dbReference>
<proteinExistence type="inferred from homology"/>
<evidence type="ECO:0000256" key="1">
    <source>
        <dbReference type="ARBA" id="ARBA00004651"/>
    </source>
</evidence>
<keyword evidence="5 9" id="KW-0812">Transmembrane</keyword>
<keyword evidence="8" id="KW-0050">Antiport</keyword>
<dbReference type="InterPro" id="IPR007208">
    <property type="entry name" value="MrpF/PhaF-like"/>
</dbReference>
<dbReference type="Proteomes" id="UP000624041">
    <property type="component" value="Unassembled WGS sequence"/>
</dbReference>
<reference evidence="10" key="1">
    <citation type="journal article" date="2014" name="Int. J. Syst. Evol. Microbiol.">
        <title>Complete genome sequence of Corynebacterium casei LMG S-19264T (=DSM 44701T), isolated from a smear-ripened cheese.</title>
        <authorList>
            <consortium name="US DOE Joint Genome Institute (JGI-PGF)"/>
            <person name="Walter F."/>
            <person name="Albersmeier A."/>
            <person name="Kalinowski J."/>
            <person name="Ruckert C."/>
        </authorList>
    </citation>
    <scope>NUCLEOTIDE SEQUENCE</scope>
    <source>
        <strain evidence="10">JCM 17251</strain>
    </source>
</reference>
<gene>
    <name evidence="10" type="primary">mrpF</name>
    <name evidence="10" type="ORF">GCM10007971_15550</name>
</gene>
<dbReference type="GO" id="GO:0005886">
    <property type="term" value="C:plasma membrane"/>
    <property type="evidence" value="ECO:0007669"/>
    <property type="project" value="UniProtKB-SubCell"/>
</dbReference>
<evidence type="ECO:0000313" key="10">
    <source>
        <dbReference type="EMBL" id="GGN56097.1"/>
    </source>
</evidence>
<reference evidence="10" key="2">
    <citation type="submission" date="2020-09" db="EMBL/GenBank/DDBJ databases">
        <authorList>
            <person name="Sun Q."/>
            <person name="Ohkuma M."/>
        </authorList>
    </citation>
    <scope>NUCLEOTIDE SEQUENCE</scope>
    <source>
        <strain evidence="10">JCM 17251</strain>
    </source>
</reference>
<evidence type="ECO:0000256" key="3">
    <source>
        <dbReference type="ARBA" id="ARBA00022448"/>
    </source>
</evidence>
<dbReference type="PANTHER" id="PTHR34702">
    <property type="entry name" value="NA(+)/H(+) ANTIPORTER SUBUNIT F1"/>
    <property type="match status" value="1"/>
</dbReference>
<dbReference type="PIRSF" id="PIRSF028784">
    <property type="entry name" value="MrpF"/>
    <property type="match status" value="1"/>
</dbReference>
<sequence>MFTIIVYTALVVIVISLLIFLIRIFIGPTVSDRIVGLDALGVTLVGFIGVIMILQDTIAYSDVALVLSILSFVGTVAMSKFIERGVVFDDD</sequence>
<evidence type="ECO:0000256" key="7">
    <source>
        <dbReference type="ARBA" id="ARBA00023136"/>
    </source>
</evidence>
<name>A0A917XVU9_9BACI</name>
<feature type="transmembrane region" description="Helical" evidence="9">
    <location>
        <begin position="6"/>
        <end position="26"/>
    </location>
</feature>
<feature type="transmembrane region" description="Helical" evidence="9">
    <location>
        <begin position="35"/>
        <end position="54"/>
    </location>
</feature>
<evidence type="ECO:0000256" key="4">
    <source>
        <dbReference type="ARBA" id="ARBA00022475"/>
    </source>
</evidence>
<feature type="transmembrane region" description="Helical" evidence="9">
    <location>
        <begin position="60"/>
        <end position="78"/>
    </location>
</feature>
<evidence type="ECO:0000256" key="2">
    <source>
        <dbReference type="ARBA" id="ARBA00009212"/>
    </source>
</evidence>
<keyword evidence="8" id="KW-0406">Ion transport</keyword>
<keyword evidence="11" id="KW-1185">Reference proteome</keyword>
<dbReference type="NCBIfam" id="NF009248">
    <property type="entry name" value="PRK12600.1"/>
    <property type="match status" value="1"/>
</dbReference>
<comment type="caution">
    <text evidence="10">The sequence shown here is derived from an EMBL/GenBank/DDBJ whole genome shotgun (WGS) entry which is preliminary data.</text>
</comment>
<accession>A0A917XVU9</accession>
<comment type="similarity">
    <text evidence="2 8">Belongs to the CPA3 antiporters (TC 2.A.63) subunit F family.</text>
</comment>
<keyword evidence="6 9" id="KW-1133">Transmembrane helix</keyword>
<dbReference type="PANTHER" id="PTHR34702:SF1">
    <property type="entry name" value="NA(+)_H(+) ANTIPORTER SUBUNIT F"/>
    <property type="match status" value="1"/>
</dbReference>
<dbReference type="GO" id="GO:0015385">
    <property type="term" value="F:sodium:proton antiporter activity"/>
    <property type="evidence" value="ECO:0007669"/>
    <property type="project" value="TreeGrafter"/>
</dbReference>
<dbReference type="RefSeq" id="WP_188856705.1">
    <property type="nucleotide sequence ID" value="NZ_BMOS01000008.1"/>
</dbReference>
<evidence type="ECO:0000256" key="5">
    <source>
        <dbReference type="ARBA" id="ARBA00022692"/>
    </source>
</evidence>
<evidence type="ECO:0000256" key="8">
    <source>
        <dbReference type="PIRNR" id="PIRNR028784"/>
    </source>
</evidence>
<protein>
    <submittedName>
        <fullName evidence="10">Na(+)/H(+) antiporter subunit F</fullName>
    </submittedName>
</protein>
<dbReference type="EMBL" id="BMOS01000008">
    <property type="protein sequence ID" value="GGN56097.1"/>
    <property type="molecule type" value="Genomic_DNA"/>
</dbReference>
<organism evidence="10 11">
    <name type="scientific">Oceanobacillus indicireducens</name>
    <dbReference type="NCBI Taxonomy" id="1004261"/>
    <lineage>
        <taxon>Bacteria</taxon>
        <taxon>Bacillati</taxon>
        <taxon>Bacillota</taxon>
        <taxon>Bacilli</taxon>
        <taxon>Bacillales</taxon>
        <taxon>Bacillaceae</taxon>
        <taxon>Oceanobacillus</taxon>
    </lineage>
</organism>
<keyword evidence="4 8" id="KW-1003">Cell membrane</keyword>